<comment type="pathway">
    <text evidence="1">Glycan metabolism; L-arabinan degradation.</text>
</comment>
<dbReference type="EMBL" id="CP041253">
    <property type="protein sequence ID" value="QDH79905.1"/>
    <property type="molecule type" value="Genomic_DNA"/>
</dbReference>
<evidence type="ECO:0000313" key="7">
    <source>
        <dbReference type="EMBL" id="QDH79905.1"/>
    </source>
</evidence>
<name>A0A514CJA3_9BACT</name>
<dbReference type="AlphaFoldDB" id="A0A514CJA3"/>
<proteinExistence type="inferred from homology"/>
<dbReference type="Pfam" id="PF04616">
    <property type="entry name" value="Glyco_hydro_43"/>
    <property type="match status" value="1"/>
</dbReference>
<keyword evidence="4 5" id="KW-0326">Glycosidase</keyword>
<dbReference type="InterPro" id="IPR006710">
    <property type="entry name" value="Glyco_hydro_43"/>
</dbReference>
<accession>A0A514CJA3</accession>
<dbReference type="Gene3D" id="2.115.10.20">
    <property type="entry name" value="Glycosyl hydrolase domain, family 43"/>
    <property type="match status" value="1"/>
</dbReference>
<evidence type="ECO:0000256" key="6">
    <source>
        <dbReference type="SAM" id="Phobius"/>
    </source>
</evidence>
<dbReference type="OrthoDB" id="9759709at2"/>
<gene>
    <name evidence="7" type="ORF">FKX85_13030</name>
</gene>
<keyword evidence="6" id="KW-1133">Transmembrane helix</keyword>
<sequence>MLTSCLVASNPRRCIYKNILVHLFLVTGLMAFLLGIGQELSAQQQAGQVRKAPAPMYRDPIYDGAADPVMVWNRQERSWWMLYTTRRANMPTQDVSAYYGTKIGIASTKDHGQTWVFRGYLNLEFERGWNTFWAPEVIYHDGQYHMFVSYIQGVRSHWGGASHIHHYTSENLWDWSHQGPLTLSSDEIIDATIFKMDNGKFRIWYKDDSLGGITMVSESDDLMDWETKEAPAIGGDAHEGPKVFEYQGYYWMLTDEWHGMRVYRSDDLKDWTKQGLVLDKPSEREDDTPSGAHGDVLVFGDKAFVFYFTHPGRSSHSVTDPNKTFHENHRTTIQVAPLIFDGETLKDDRSNPFDFYLPDGK</sequence>
<dbReference type="PANTHER" id="PTHR43301:SF3">
    <property type="entry name" value="ARABINAN ENDO-1,5-ALPHA-L-ARABINOSIDASE A-RELATED"/>
    <property type="match status" value="1"/>
</dbReference>
<dbReference type="InterPro" id="IPR050727">
    <property type="entry name" value="GH43_arabinanases"/>
</dbReference>
<dbReference type="SUPFAM" id="SSF75005">
    <property type="entry name" value="Arabinanase/levansucrase/invertase"/>
    <property type="match status" value="1"/>
</dbReference>
<evidence type="ECO:0000256" key="1">
    <source>
        <dbReference type="ARBA" id="ARBA00004834"/>
    </source>
</evidence>
<dbReference type="GO" id="GO:0005975">
    <property type="term" value="P:carbohydrate metabolic process"/>
    <property type="evidence" value="ECO:0007669"/>
    <property type="project" value="InterPro"/>
</dbReference>
<evidence type="ECO:0000256" key="5">
    <source>
        <dbReference type="RuleBase" id="RU361187"/>
    </source>
</evidence>
<keyword evidence="3 5" id="KW-0378">Hydrolase</keyword>
<protein>
    <submittedName>
        <fullName evidence="7">Family 43 glycosylhydrolase</fullName>
    </submittedName>
</protein>
<dbReference type="KEGG" id="echi:FKX85_13030"/>
<feature type="transmembrane region" description="Helical" evidence="6">
    <location>
        <begin position="19"/>
        <end position="37"/>
    </location>
</feature>
<keyword evidence="6" id="KW-0472">Membrane</keyword>
<evidence type="ECO:0000256" key="3">
    <source>
        <dbReference type="ARBA" id="ARBA00022801"/>
    </source>
</evidence>
<keyword evidence="6" id="KW-0812">Transmembrane</keyword>
<evidence type="ECO:0000256" key="4">
    <source>
        <dbReference type="ARBA" id="ARBA00023295"/>
    </source>
</evidence>
<dbReference type="CDD" id="cd08984">
    <property type="entry name" value="GH43-like"/>
    <property type="match status" value="1"/>
</dbReference>
<evidence type="ECO:0000313" key="8">
    <source>
        <dbReference type="Proteomes" id="UP000316614"/>
    </source>
</evidence>
<organism evidence="7 8">
    <name type="scientific">Echinicola soli</name>
    <dbReference type="NCBI Taxonomy" id="2591634"/>
    <lineage>
        <taxon>Bacteria</taxon>
        <taxon>Pseudomonadati</taxon>
        <taxon>Bacteroidota</taxon>
        <taxon>Cytophagia</taxon>
        <taxon>Cytophagales</taxon>
        <taxon>Cyclobacteriaceae</taxon>
        <taxon>Echinicola</taxon>
    </lineage>
</organism>
<dbReference type="Proteomes" id="UP000316614">
    <property type="component" value="Chromosome"/>
</dbReference>
<dbReference type="PANTHER" id="PTHR43301">
    <property type="entry name" value="ARABINAN ENDO-1,5-ALPHA-L-ARABINOSIDASE"/>
    <property type="match status" value="1"/>
</dbReference>
<evidence type="ECO:0000256" key="2">
    <source>
        <dbReference type="ARBA" id="ARBA00009865"/>
    </source>
</evidence>
<keyword evidence="8" id="KW-1185">Reference proteome</keyword>
<comment type="similarity">
    <text evidence="2 5">Belongs to the glycosyl hydrolase 43 family.</text>
</comment>
<reference evidence="7 8" key="1">
    <citation type="submission" date="2019-06" db="EMBL/GenBank/DDBJ databases">
        <title>Echinicola alkalisoli sp. nov. isolated from saline soil.</title>
        <authorList>
            <person name="Sun J.-Q."/>
            <person name="Xu L."/>
        </authorList>
    </citation>
    <scope>NUCLEOTIDE SEQUENCE [LARGE SCALE GENOMIC DNA]</scope>
    <source>
        <strain evidence="7 8">LN3S3</strain>
    </source>
</reference>
<dbReference type="InterPro" id="IPR023296">
    <property type="entry name" value="Glyco_hydro_beta-prop_sf"/>
</dbReference>
<dbReference type="GO" id="GO:0004553">
    <property type="term" value="F:hydrolase activity, hydrolyzing O-glycosyl compounds"/>
    <property type="evidence" value="ECO:0007669"/>
    <property type="project" value="InterPro"/>
</dbReference>